<dbReference type="RefSeq" id="WP_168436407.1">
    <property type="nucleotide sequence ID" value="NZ_JACIEX010000018.1"/>
</dbReference>
<dbReference type="EMBL" id="JACIEX010000018">
    <property type="protein sequence ID" value="MBB4096095.1"/>
    <property type="molecule type" value="Genomic_DNA"/>
</dbReference>
<reference evidence="2 3" key="1">
    <citation type="submission" date="2020-08" db="EMBL/GenBank/DDBJ databases">
        <title>Genomic Encyclopedia of Type Strains, Phase IV (KMG-IV): sequencing the most valuable type-strain genomes for metagenomic binning, comparative biology and taxonomic classification.</title>
        <authorList>
            <person name="Goeker M."/>
        </authorList>
    </citation>
    <scope>NUCLEOTIDE SEQUENCE [LARGE SCALE GENOMIC DNA]</scope>
    <source>
        <strain evidence="2 3">DSM 23868</strain>
    </source>
</reference>
<sequence>MAKGQVRSNREVRKPKKDKSASADKAASKTGGGFTTQIKDAEKQKK</sequence>
<protein>
    <submittedName>
        <fullName evidence="2">Uncharacterized protein</fullName>
    </submittedName>
</protein>
<feature type="compositionally biased region" description="Basic and acidic residues" evidence="1">
    <location>
        <begin position="8"/>
        <end position="22"/>
    </location>
</feature>
<accession>A0AB34YZ89</accession>
<name>A0AB34YZ89_9HYPH</name>
<keyword evidence="3" id="KW-1185">Reference proteome</keyword>
<comment type="caution">
    <text evidence="2">The sequence shown here is derived from an EMBL/GenBank/DDBJ whole genome shotgun (WGS) entry which is preliminary data.</text>
</comment>
<evidence type="ECO:0000313" key="3">
    <source>
        <dbReference type="Proteomes" id="UP000553980"/>
    </source>
</evidence>
<dbReference type="Proteomes" id="UP000553980">
    <property type="component" value="Unassembled WGS sequence"/>
</dbReference>
<gene>
    <name evidence="2" type="ORF">GGQ79_004649</name>
</gene>
<evidence type="ECO:0000313" key="2">
    <source>
        <dbReference type="EMBL" id="MBB4096095.1"/>
    </source>
</evidence>
<proteinExistence type="predicted"/>
<evidence type="ECO:0000256" key="1">
    <source>
        <dbReference type="SAM" id="MobiDB-lite"/>
    </source>
</evidence>
<organism evidence="2 3">
    <name type="scientific">Brucella pecoris</name>
    <dbReference type="NCBI Taxonomy" id="867683"/>
    <lineage>
        <taxon>Bacteria</taxon>
        <taxon>Pseudomonadati</taxon>
        <taxon>Pseudomonadota</taxon>
        <taxon>Alphaproteobacteria</taxon>
        <taxon>Hyphomicrobiales</taxon>
        <taxon>Brucellaceae</taxon>
        <taxon>Brucella/Ochrobactrum group</taxon>
        <taxon>Brucella</taxon>
    </lineage>
</organism>
<dbReference type="AlphaFoldDB" id="A0AB34YZ89"/>
<feature type="region of interest" description="Disordered" evidence="1">
    <location>
        <begin position="1"/>
        <end position="46"/>
    </location>
</feature>